<proteinExistence type="predicted"/>
<dbReference type="InterPro" id="IPR002575">
    <property type="entry name" value="Aminoglycoside_PTrfase"/>
</dbReference>
<dbReference type="RefSeq" id="WP_335422777.1">
    <property type="nucleotide sequence ID" value="NZ_JBALHR010000005.1"/>
</dbReference>
<dbReference type="Pfam" id="PF01636">
    <property type="entry name" value="APH"/>
    <property type="match status" value="1"/>
</dbReference>
<organism evidence="2 3">
    <name type="scientific">Gemmobacter denitrificans</name>
    <dbReference type="NCBI Taxonomy" id="3123040"/>
    <lineage>
        <taxon>Bacteria</taxon>
        <taxon>Pseudomonadati</taxon>
        <taxon>Pseudomonadota</taxon>
        <taxon>Alphaproteobacteria</taxon>
        <taxon>Rhodobacterales</taxon>
        <taxon>Paracoccaceae</taxon>
        <taxon>Gemmobacter</taxon>
    </lineage>
</organism>
<evidence type="ECO:0000313" key="3">
    <source>
        <dbReference type="Proteomes" id="UP001431963"/>
    </source>
</evidence>
<protein>
    <submittedName>
        <fullName evidence="2">Phosphotransferase</fullName>
    </submittedName>
</protein>
<comment type="caution">
    <text evidence="2">The sequence shown here is derived from an EMBL/GenBank/DDBJ whole genome shotgun (WGS) entry which is preliminary data.</text>
</comment>
<evidence type="ECO:0000259" key="1">
    <source>
        <dbReference type="Pfam" id="PF01636"/>
    </source>
</evidence>
<gene>
    <name evidence="2" type="ORF">V6590_10815</name>
</gene>
<dbReference type="Gene3D" id="3.90.1200.10">
    <property type="match status" value="1"/>
</dbReference>
<sequence length="274" mass="29549">MTRPFTPSKAPPEALLHAVRDALPEVATNWHALDGGRTNRVWQAGAIVVKLFTPDAESPLFPNDPQAEALALIALANTGLAPRLRASGRLSGGDWLAYDYLPGQIFAGDPADVARTLGRLHRLSPPPGLRLAPDWTDQAEAIAEACSGALPAHPPRVPARKIACFLHGDAVPGNIIGTGRAPMLIDWQCPAQGDPAEDLAAYLSPAMQWLYRGKPLTADECHRFLAAYPDPDTVAHYRAAAALLHWRIAAHCLWKAERGADDYRTALHLELSAL</sequence>
<dbReference type="EMBL" id="JBALHR010000005">
    <property type="protein sequence ID" value="MEH7828643.1"/>
    <property type="molecule type" value="Genomic_DNA"/>
</dbReference>
<dbReference type="SUPFAM" id="SSF56112">
    <property type="entry name" value="Protein kinase-like (PK-like)"/>
    <property type="match status" value="1"/>
</dbReference>
<dbReference type="InterPro" id="IPR011009">
    <property type="entry name" value="Kinase-like_dom_sf"/>
</dbReference>
<evidence type="ECO:0000313" key="2">
    <source>
        <dbReference type="EMBL" id="MEH7828643.1"/>
    </source>
</evidence>
<keyword evidence="3" id="KW-1185">Reference proteome</keyword>
<dbReference type="Proteomes" id="UP001431963">
    <property type="component" value="Unassembled WGS sequence"/>
</dbReference>
<reference evidence="2" key="1">
    <citation type="submission" date="2024-02" db="EMBL/GenBank/DDBJ databases">
        <title>Genome sequences of strain Gemmobacter sp. JM10B15.</title>
        <authorList>
            <person name="Zhang M."/>
        </authorList>
    </citation>
    <scope>NUCLEOTIDE SEQUENCE</scope>
    <source>
        <strain evidence="2">JM10B15</strain>
    </source>
</reference>
<name>A0ABU8BVC8_9RHOB</name>
<accession>A0ABU8BVC8</accession>
<feature type="domain" description="Aminoglycoside phosphotransferase" evidence="1">
    <location>
        <begin position="32"/>
        <end position="235"/>
    </location>
</feature>